<proteinExistence type="predicted"/>
<keyword evidence="2" id="KW-1133">Transmembrane helix</keyword>
<evidence type="ECO:0000256" key="1">
    <source>
        <dbReference type="SAM" id="MobiDB-lite"/>
    </source>
</evidence>
<dbReference type="KEGG" id="ssai:N0B31_04130"/>
<dbReference type="Proteomes" id="UP001057580">
    <property type="component" value="Chromosome"/>
</dbReference>
<organism evidence="3 4">
    <name type="scientific">Salinirubellus salinus</name>
    <dbReference type="NCBI Taxonomy" id="1364945"/>
    <lineage>
        <taxon>Archaea</taxon>
        <taxon>Methanobacteriati</taxon>
        <taxon>Methanobacteriota</taxon>
        <taxon>Stenosarchaea group</taxon>
        <taxon>Halobacteria</taxon>
        <taxon>Halobacteriales</taxon>
        <taxon>Natronomonadaceae</taxon>
        <taxon>Salinirubellus</taxon>
    </lineage>
</organism>
<feature type="transmembrane region" description="Helical" evidence="2">
    <location>
        <begin position="12"/>
        <end position="33"/>
    </location>
</feature>
<accession>A0A9E7R432</accession>
<protein>
    <submittedName>
        <fullName evidence="3">Uncharacterized protein</fullName>
    </submittedName>
</protein>
<dbReference type="GeneID" id="74941582"/>
<name>A0A9E7R432_9EURY</name>
<evidence type="ECO:0000313" key="4">
    <source>
        <dbReference type="Proteomes" id="UP001057580"/>
    </source>
</evidence>
<evidence type="ECO:0000313" key="3">
    <source>
        <dbReference type="EMBL" id="UWM55476.1"/>
    </source>
</evidence>
<gene>
    <name evidence="3" type="ORF">N0B31_04130</name>
</gene>
<dbReference type="EMBL" id="CP104003">
    <property type="protein sequence ID" value="UWM55476.1"/>
    <property type="molecule type" value="Genomic_DNA"/>
</dbReference>
<reference evidence="3" key="1">
    <citation type="submission" date="2022-09" db="EMBL/GenBank/DDBJ databases">
        <title>Diverse halophilic archaea isolated from saline environments.</title>
        <authorList>
            <person name="Cui H.-L."/>
        </authorList>
    </citation>
    <scope>NUCLEOTIDE SEQUENCE</scope>
    <source>
        <strain evidence="3">ZS-35-S2</strain>
    </source>
</reference>
<keyword evidence="2" id="KW-0812">Transmembrane</keyword>
<dbReference type="AlphaFoldDB" id="A0A9E7R432"/>
<keyword evidence="2" id="KW-0472">Membrane</keyword>
<feature type="region of interest" description="Disordered" evidence="1">
    <location>
        <begin position="273"/>
        <end position="307"/>
    </location>
</feature>
<dbReference type="RefSeq" id="WP_260594576.1">
    <property type="nucleotide sequence ID" value="NZ_CP104003.1"/>
</dbReference>
<evidence type="ECO:0000256" key="2">
    <source>
        <dbReference type="SAM" id="Phobius"/>
    </source>
</evidence>
<sequence length="426" mass="45461">MRGWSDERGQAIQVGAIILFGFLVVAFAGYQAVSVPSQNQNVEFQHSMAVTDQMQEFRADTIEAASTGATRSQAFKLGTSYPARLFAVNPPPASGRLATTTFGGGEYVLDAPGASLEDICGLSTGSGNSVGSQALVYEPDYNEYTQAPNVVYENTVTYREFPGKVRLDSGQTIIDGSTLTFVPLTGDVSESASATRTVDIFPGPAGVENISPTSSFQLRIPTALTADDWRTLLSDEFTPDGNVQSVTSSGGDVVVTLSGGEYTVLCPVNGLGKTPANEPSQELNRGGDGGSSLNPGDAGDVRLDSIERSDDDKDNIVLTFENTGDDVRLTEGRFNFYFSSNQNGPEQLDVLNTTAPEVLMAELQIRGETKDSSPEQIFSGGGSNTKLTISFDTSGNAKVQKKDYFVVLLRFSDGQESLYFVDIPQN</sequence>
<keyword evidence="4" id="KW-1185">Reference proteome</keyword>